<dbReference type="Pfam" id="PF13426">
    <property type="entry name" value="PAS_9"/>
    <property type="match status" value="1"/>
</dbReference>
<dbReference type="InterPro" id="IPR005467">
    <property type="entry name" value="His_kinase_dom"/>
</dbReference>
<dbReference type="PANTHER" id="PTHR43304:SF1">
    <property type="entry name" value="PAC DOMAIN-CONTAINING PROTEIN"/>
    <property type="match status" value="1"/>
</dbReference>
<feature type="domain" description="PAS" evidence="7">
    <location>
        <begin position="415"/>
        <end position="484"/>
    </location>
</feature>
<reference evidence="9" key="1">
    <citation type="submission" date="2023-05" db="EMBL/GenBank/DDBJ databases">
        <authorList>
            <person name="Zhang X."/>
        </authorList>
    </citation>
    <scope>NUCLEOTIDE SEQUENCE</scope>
    <source>
        <strain evidence="9">YF14B1</strain>
    </source>
</reference>
<dbReference type="NCBIfam" id="TIGR00229">
    <property type="entry name" value="sensory_box"/>
    <property type="match status" value="3"/>
</dbReference>
<dbReference type="SMART" id="SM00387">
    <property type="entry name" value="HATPase_c"/>
    <property type="match status" value="1"/>
</dbReference>
<dbReference type="InterPro" id="IPR013656">
    <property type="entry name" value="PAS_4"/>
</dbReference>
<organism evidence="9 10">
    <name type="scientific">Xanthocytophaga flava</name>
    <dbReference type="NCBI Taxonomy" id="3048013"/>
    <lineage>
        <taxon>Bacteria</taxon>
        <taxon>Pseudomonadati</taxon>
        <taxon>Bacteroidota</taxon>
        <taxon>Cytophagia</taxon>
        <taxon>Cytophagales</taxon>
        <taxon>Rhodocytophagaceae</taxon>
        <taxon>Xanthocytophaga</taxon>
    </lineage>
</organism>
<keyword evidence="4" id="KW-0808">Transferase</keyword>
<dbReference type="SMART" id="SM00388">
    <property type="entry name" value="HisKA"/>
    <property type="match status" value="1"/>
</dbReference>
<dbReference type="Pfam" id="PF08448">
    <property type="entry name" value="PAS_4"/>
    <property type="match status" value="1"/>
</dbReference>
<dbReference type="PROSITE" id="PS50112">
    <property type="entry name" value="PAS"/>
    <property type="match status" value="2"/>
</dbReference>
<comment type="caution">
    <text evidence="9">The sequence shown here is derived from an EMBL/GenBank/DDBJ whole genome shotgun (WGS) entry which is preliminary data.</text>
</comment>
<evidence type="ECO:0000256" key="3">
    <source>
        <dbReference type="ARBA" id="ARBA00022553"/>
    </source>
</evidence>
<feature type="domain" description="PAS" evidence="7">
    <location>
        <begin position="290"/>
        <end position="344"/>
    </location>
</feature>
<evidence type="ECO:0000259" key="8">
    <source>
        <dbReference type="PROSITE" id="PS50113"/>
    </source>
</evidence>
<dbReference type="EMBL" id="JASJOS010000020">
    <property type="protein sequence ID" value="MDJ1485517.1"/>
    <property type="molecule type" value="Genomic_DNA"/>
</dbReference>
<dbReference type="InterPro" id="IPR001610">
    <property type="entry name" value="PAC"/>
</dbReference>
<dbReference type="GO" id="GO:0000155">
    <property type="term" value="F:phosphorelay sensor kinase activity"/>
    <property type="evidence" value="ECO:0007669"/>
    <property type="project" value="InterPro"/>
</dbReference>
<dbReference type="Pfam" id="PF02518">
    <property type="entry name" value="HATPase_c"/>
    <property type="match status" value="1"/>
</dbReference>
<dbReference type="PROSITE" id="PS50109">
    <property type="entry name" value="HIS_KIN"/>
    <property type="match status" value="1"/>
</dbReference>
<dbReference type="InterPro" id="IPR036890">
    <property type="entry name" value="HATPase_C_sf"/>
</dbReference>
<dbReference type="InterPro" id="IPR035965">
    <property type="entry name" value="PAS-like_dom_sf"/>
</dbReference>
<dbReference type="EC" id="2.7.13.3" evidence="2"/>
<dbReference type="Gene3D" id="3.30.565.10">
    <property type="entry name" value="Histidine kinase-like ATPase, C-terminal domain"/>
    <property type="match status" value="1"/>
</dbReference>
<evidence type="ECO:0000256" key="4">
    <source>
        <dbReference type="ARBA" id="ARBA00022679"/>
    </source>
</evidence>
<dbReference type="CDD" id="cd00130">
    <property type="entry name" value="PAS"/>
    <property type="match status" value="3"/>
</dbReference>
<dbReference type="Proteomes" id="UP001241110">
    <property type="component" value="Unassembled WGS sequence"/>
</dbReference>
<dbReference type="InterPro" id="IPR052162">
    <property type="entry name" value="Sensor_kinase/Photoreceptor"/>
</dbReference>
<dbReference type="AlphaFoldDB" id="A0AAE3QU56"/>
<dbReference type="SUPFAM" id="SSF55874">
    <property type="entry name" value="ATPase domain of HSP90 chaperone/DNA topoisomerase II/histidine kinase"/>
    <property type="match status" value="1"/>
</dbReference>
<dbReference type="InterPro" id="IPR003661">
    <property type="entry name" value="HisK_dim/P_dom"/>
</dbReference>
<accession>A0AAE3QU56</accession>
<dbReference type="Pfam" id="PF00512">
    <property type="entry name" value="HisKA"/>
    <property type="match status" value="1"/>
</dbReference>
<keyword evidence="3" id="KW-0597">Phosphoprotein</keyword>
<protein>
    <recommendedName>
        <fullName evidence="2">histidine kinase</fullName>
        <ecNumber evidence="2">2.7.13.3</ecNumber>
    </recommendedName>
</protein>
<gene>
    <name evidence="9" type="ORF">QNI16_33815</name>
</gene>
<dbReference type="PRINTS" id="PR00344">
    <property type="entry name" value="BCTRLSENSOR"/>
</dbReference>
<dbReference type="Pfam" id="PF08447">
    <property type="entry name" value="PAS_3"/>
    <property type="match status" value="2"/>
</dbReference>
<dbReference type="InterPro" id="IPR000700">
    <property type="entry name" value="PAS-assoc_C"/>
</dbReference>
<dbReference type="InterPro" id="IPR036097">
    <property type="entry name" value="HisK_dim/P_sf"/>
</dbReference>
<feature type="domain" description="Histidine kinase" evidence="6">
    <location>
        <begin position="562"/>
        <end position="798"/>
    </location>
</feature>
<sequence length="799" mass="91912">MSKELLTSGYPVSNGTNKDPLQEYYYLISQAPFEIAILRGRDFVIEMANDAALAVWNRSREEVIGLPILTALAHINIHVFYDILTEVYITGNPFTASEMPFTITQNNHTETQYVSFSYTPMRDLNGNVFAILCSGSNVTELVTERQKREAKEQQIRQERQDFYKLLMQSPGIMGVLKGPEHRFELANTLLQQVVGFNRDVLGKTIREAVPELEAQGFVQLLDQVYQTGKPVVGEEQLVQLDKQGNGELEDRFFNFVYQPIKDEEGLSEGILVHAVDVTEQVRTRKVIEESEQRFRTLIENAKDIITLNDARGYYTYVSPAIKSVMGYTEEELLGKPWFHFIHPDHIPTLIADNHLLRQPGYSLTYQLRFQHKDTTWHWVETQITNMTHIPYIGAYVCNFQDITLQKNTQEFLEQSEERLRQLANLVPQIIWTAATDGTVDYFNDRWYEFTGFEPDSTGTSWINILHPDDVEHCLAAWKYSIRTGHSYQVEYRFKDRIQGGYRWFLGKALPIRDTEGNIIRWFGSCTDIDDQKQWTEELERLVQLRTEELQRSNDDLQQFAHVTSHDLKEPLRKIRVFNSLLIKELGDNLSDQAKLYLQKMTSASERMDSMITGVLNYSGLNQSEHTQSEIDLNQTLKAIENDLEVVISQKNAVIHYSNLPVVQGYGVLLHQLFYNLLNNALKFSREDTPPNIVIRSQYLSPDKMVSFLRSECTDIVVPDSDQEYYVIEIEDNGIGFDPSEAKQIFRTFARLHSRDQYEGTGLGLALCKKIVERHNGLITANGKSGLGSVFYVFLPIGAH</sequence>
<evidence type="ECO:0000256" key="5">
    <source>
        <dbReference type="ARBA" id="ARBA00022777"/>
    </source>
</evidence>
<dbReference type="InterPro" id="IPR000014">
    <property type="entry name" value="PAS"/>
</dbReference>
<evidence type="ECO:0000256" key="1">
    <source>
        <dbReference type="ARBA" id="ARBA00000085"/>
    </source>
</evidence>
<feature type="domain" description="PAC" evidence="8">
    <location>
        <begin position="487"/>
        <end position="540"/>
    </location>
</feature>
<name>A0AAE3QU56_9BACT</name>
<dbReference type="Gene3D" id="3.30.450.20">
    <property type="entry name" value="PAS domain"/>
    <property type="match status" value="4"/>
</dbReference>
<dbReference type="PANTHER" id="PTHR43304">
    <property type="entry name" value="PHYTOCHROME-LIKE PROTEIN CPH1"/>
    <property type="match status" value="1"/>
</dbReference>
<evidence type="ECO:0000259" key="7">
    <source>
        <dbReference type="PROSITE" id="PS50112"/>
    </source>
</evidence>
<dbReference type="SUPFAM" id="SSF55785">
    <property type="entry name" value="PYP-like sensor domain (PAS domain)"/>
    <property type="match status" value="4"/>
</dbReference>
<evidence type="ECO:0000313" key="9">
    <source>
        <dbReference type="EMBL" id="MDJ1485517.1"/>
    </source>
</evidence>
<dbReference type="FunFam" id="3.30.450.20:FF:000099">
    <property type="entry name" value="Sensory box sensor histidine kinase"/>
    <property type="match status" value="1"/>
</dbReference>
<evidence type="ECO:0000259" key="6">
    <source>
        <dbReference type="PROSITE" id="PS50109"/>
    </source>
</evidence>
<dbReference type="Gene3D" id="1.10.287.130">
    <property type="match status" value="1"/>
</dbReference>
<evidence type="ECO:0000256" key="2">
    <source>
        <dbReference type="ARBA" id="ARBA00012438"/>
    </source>
</evidence>
<dbReference type="InterPro" id="IPR003594">
    <property type="entry name" value="HATPase_dom"/>
</dbReference>
<dbReference type="SMART" id="SM00086">
    <property type="entry name" value="PAC"/>
    <property type="match status" value="3"/>
</dbReference>
<dbReference type="RefSeq" id="WP_313988183.1">
    <property type="nucleotide sequence ID" value="NZ_JASJOS010000020.1"/>
</dbReference>
<dbReference type="CDD" id="cd00082">
    <property type="entry name" value="HisKA"/>
    <property type="match status" value="1"/>
</dbReference>
<dbReference type="InterPro" id="IPR013655">
    <property type="entry name" value="PAS_fold_3"/>
</dbReference>
<comment type="catalytic activity">
    <reaction evidence="1">
        <text>ATP + protein L-histidine = ADP + protein N-phospho-L-histidine.</text>
        <dbReference type="EC" id="2.7.13.3"/>
    </reaction>
</comment>
<dbReference type="SUPFAM" id="SSF47384">
    <property type="entry name" value="Homodimeric domain of signal transducing histidine kinase"/>
    <property type="match status" value="1"/>
</dbReference>
<keyword evidence="5" id="KW-0418">Kinase</keyword>
<dbReference type="PROSITE" id="PS50113">
    <property type="entry name" value="PAC"/>
    <property type="match status" value="1"/>
</dbReference>
<dbReference type="InterPro" id="IPR004358">
    <property type="entry name" value="Sig_transdc_His_kin-like_C"/>
</dbReference>
<evidence type="ECO:0000313" key="10">
    <source>
        <dbReference type="Proteomes" id="UP001241110"/>
    </source>
</evidence>
<proteinExistence type="predicted"/>
<dbReference type="SMART" id="SM00091">
    <property type="entry name" value="PAS"/>
    <property type="match status" value="4"/>
</dbReference>